<dbReference type="GO" id="GO:0070573">
    <property type="term" value="F:metallodipeptidase activity"/>
    <property type="evidence" value="ECO:0007669"/>
    <property type="project" value="InterPro"/>
</dbReference>
<dbReference type="GO" id="GO:0006508">
    <property type="term" value="P:proteolysis"/>
    <property type="evidence" value="ECO:0007669"/>
    <property type="project" value="InterPro"/>
</dbReference>
<reference evidence="1 2" key="1">
    <citation type="journal article" date="2014" name="PLoS Genet.">
        <title>Phylogenetically driven sequencing of extremely halophilic archaea reveals strategies for static and dynamic osmo-response.</title>
        <authorList>
            <person name="Becker E.A."/>
            <person name="Seitzer P.M."/>
            <person name="Tritt A."/>
            <person name="Larsen D."/>
            <person name="Krusor M."/>
            <person name="Yao A.I."/>
            <person name="Wu D."/>
            <person name="Madern D."/>
            <person name="Eisen J.A."/>
            <person name="Darling A.E."/>
            <person name="Facciotti M.T."/>
        </authorList>
    </citation>
    <scope>NUCLEOTIDE SEQUENCE [LARGE SCALE GENOMIC DNA]</scope>
    <source>
        <strain evidence="1 2">JCM 14978</strain>
    </source>
</reference>
<dbReference type="InterPro" id="IPR008257">
    <property type="entry name" value="Pept_M19"/>
</dbReference>
<dbReference type="InterPro" id="IPR032466">
    <property type="entry name" value="Metal_Hydrolase"/>
</dbReference>
<evidence type="ECO:0000313" key="2">
    <source>
        <dbReference type="Proteomes" id="UP000011546"/>
    </source>
</evidence>
<comment type="caution">
    <text evidence="1">The sequence shown here is derived from an EMBL/GenBank/DDBJ whole genome shotgun (WGS) entry which is preliminary data.</text>
</comment>
<dbReference type="AlphaFoldDB" id="M0P4X6"/>
<proteinExistence type="predicted"/>
<dbReference type="Proteomes" id="UP000011546">
    <property type="component" value="Unassembled WGS sequence"/>
</dbReference>
<dbReference type="SUPFAM" id="SSF51556">
    <property type="entry name" value="Metallo-dependent hydrolases"/>
    <property type="match status" value="1"/>
</dbReference>
<sequence>MTDEQPIFDYAASAPWAQAIRSYGGREAVNDAIRDMVANGRTRDECWEAIWDHEVRRFERDAAFRSEVREVYETAGVNLVSVTPWVHESGASERAGQRRELARWQARFDAADWLRKATSPAAVRSIVADGDVGVVLNTQNVGGAIDGSLGRVDVLYNEGVRLFQLTYNHQNLVGTGCNDPSKGGLSGFGRDVVDRITDLGGVVDVSHCGKRTTLDAIEYADAPVAVTHAACQAVAPHYRGKSDEEIEAIAADDGYMGIVALPWFIAPGRDDPTLEVFLDHLEHAASILGTDRIGIGTDFFPADAQFPDELLTYYKQHIIDMGFDREKVEQRTIADGIGEFETYEDWPVIRRALERRFSPSEVDGILGENFLNYWERATNGER</sequence>
<dbReference type="STRING" id="1230456.C468_08189"/>
<dbReference type="Gene3D" id="3.20.20.140">
    <property type="entry name" value="Metal-dependent hydrolases"/>
    <property type="match status" value="1"/>
</dbReference>
<dbReference type="RefSeq" id="WP_008848360.1">
    <property type="nucleotide sequence ID" value="NZ_AOJH01000052.1"/>
</dbReference>
<dbReference type="EMBL" id="AOJH01000052">
    <property type="protein sequence ID" value="EMA64868.1"/>
    <property type="molecule type" value="Genomic_DNA"/>
</dbReference>
<name>M0P4X6_9EURY</name>
<organism evidence="1 2">
    <name type="scientific">Halorubrum kocurii JCM 14978</name>
    <dbReference type="NCBI Taxonomy" id="1230456"/>
    <lineage>
        <taxon>Archaea</taxon>
        <taxon>Methanobacteriati</taxon>
        <taxon>Methanobacteriota</taxon>
        <taxon>Stenosarchaea group</taxon>
        <taxon>Halobacteria</taxon>
        <taxon>Halobacteriales</taxon>
        <taxon>Haloferacaceae</taxon>
        <taxon>Halorubrum</taxon>
    </lineage>
</organism>
<protein>
    <submittedName>
        <fullName evidence="1">Peptidase M19</fullName>
    </submittedName>
</protein>
<dbReference type="OrthoDB" id="26221at2157"/>
<keyword evidence="2" id="KW-1185">Reference proteome</keyword>
<accession>M0P4X6</accession>
<dbReference type="PATRIC" id="fig|1230456.3.peg.1616"/>
<gene>
    <name evidence="1" type="ORF">C468_08189</name>
</gene>
<dbReference type="PROSITE" id="PS51365">
    <property type="entry name" value="RENAL_DIPEPTIDASE_2"/>
    <property type="match status" value="1"/>
</dbReference>
<dbReference type="PANTHER" id="PTHR10443:SF12">
    <property type="entry name" value="DIPEPTIDASE"/>
    <property type="match status" value="1"/>
</dbReference>
<evidence type="ECO:0000313" key="1">
    <source>
        <dbReference type="EMBL" id="EMA64868.1"/>
    </source>
</evidence>
<dbReference type="PANTHER" id="PTHR10443">
    <property type="entry name" value="MICROSOMAL DIPEPTIDASE"/>
    <property type="match status" value="1"/>
</dbReference>
<dbReference type="Pfam" id="PF01244">
    <property type="entry name" value="Peptidase_M19"/>
    <property type="match status" value="1"/>
</dbReference>